<organism evidence="2 3">
    <name type="scientific">Paracoccus onchidii</name>
    <dbReference type="NCBI Taxonomy" id="3017813"/>
    <lineage>
        <taxon>Bacteria</taxon>
        <taxon>Pseudomonadati</taxon>
        <taxon>Pseudomonadota</taxon>
        <taxon>Alphaproteobacteria</taxon>
        <taxon>Rhodobacterales</taxon>
        <taxon>Paracoccaceae</taxon>
        <taxon>Paracoccus</taxon>
    </lineage>
</organism>
<evidence type="ECO:0000313" key="2">
    <source>
        <dbReference type="EMBL" id="MDB6179008.1"/>
    </source>
</evidence>
<feature type="domain" description="Peptidase S74" evidence="1">
    <location>
        <begin position="230"/>
        <end position="281"/>
    </location>
</feature>
<keyword evidence="3" id="KW-1185">Reference proteome</keyword>
<dbReference type="Pfam" id="PF13884">
    <property type="entry name" value="Peptidase_S74"/>
    <property type="match status" value="1"/>
</dbReference>
<protein>
    <submittedName>
        <fullName evidence="2">Tail fiber domain-containing protein</fullName>
    </submittedName>
</protein>
<dbReference type="Proteomes" id="UP001165641">
    <property type="component" value="Unassembled WGS sequence"/>
</dbReference>
<evidence type="ECO:0000259" key="1">
    <source>
        <dbReference type="Pfam" id="PF13884"/>
    </source>
</evidence>
<accession>A0ABT4ZI23</accession>
<proteinExistence type="predicted"/>
<reference evidence="2" key="1">
    <citation type="submission" date="2022-12" db="EMBL/GenBank/DDBJ databases">
        <title>Paracoccus onchidii sp. nov., isolated from a marine invertebrate from the South China Sea.</title>
        <authorList>
            <person name="Xu S."/>
            <person name="Liu Z."/>
            <person name="Xu Y."/>
        </authorList>
    </citation>
    <scope>NUCLEOTIDE SEQUENCE</scope>
    <source>
        <strain evidence="2">Z330</strain>
    </source>
</reference>
<dbReference type="EMBL" id="JAQBIE010000024">
    <property type="protein sequence ID" value="MDB6179008.1"/>
    <property type="molecule type" value="Genomic_DNA"/>
</dbReference>
<sequence>MGGGGSAPSPDKNIGIAALKSADVGEQLLSFMKDQSEVTNEWAEEDRSRFKNVFEPLQDQYIADAKSWDTERRRRSEARDAIADVRLQSRTANGTRVRQAMAMGVNPASGRFQSASQKQGMDQSLAAIGAGNLARDRVQAQGEQKVANAINLGSGMAVNPATSIGLSNGAMQAGAGGAMSGYNTQGSLLNTQYQQEMQAYQADQSNASGIMGAVGTVAGMMSGNPLAMLSSKDAKTDKKAMKDGEALGAVRKMPVETWSYKPGMGDGGAHVGPYAEDFLQATGKGDGKSIPVQDLVGLTLGAVRDVANKVDRLEKRAS</sequence>
<dbReference type="RefSeq" id="WP_271890124.1">
    <property type="nucleotide sequence ID" value="NZ_JAQBIE010000024.1"/>
</dbReference>
<comment type="caution">
    <text evidence="2">The sequence shown here is derived from an EMBL/GenBank/DDBJ whole genome shotgun (WGS) entry which is preliminary data.</text>
</comment>
<gene>
    <name evidence="2" type="ORF">PAF17_16065</name>
</gene>
<evidence type="ECO:0000313" key="3">
    <source>
        <dbReference type="Proteomes" id="UP001165641"/>
    </source>
</evidence>
<name>A0ABT4ZI23_9RHOB</name>
<dbReference type="InterPro" id="IPR030392">
    <property type="entry name" value="S74_ICA"/>
</dbReference>